<dbReference type="AlphaFoldDB" id="A0A6V8PU77"/>
<proteinExistence type="predicted"/>
<comment type="caution">
    <text evidence="1">The sequence shown here is derived from an EMBL/GenBank/DDBJ whole genome shotgun (WGS) entry which is preliminary data.</text>
</comment>
<gene>
    <name evidence="1" type="ORF">HKBW3S43_01912</name>
</gene>
<dbReference type="Proteomes" id="UP000576480">
    <property type="component" value="Unassembled WGS sequence"/>
</dbReference>
<evidence type="ECO:0000313" key="2">
    <source>
        <dbReference type="Proteomes" id="UP000576480"/>
    </source>
</evidence>
<dbReference type="Gene3D" id="3.60.110.10">
    <property type="entry name" value="Carbon-nitrogen hydrolase"/>
    <property type="match status" value="1"/>
</dbReference>
<evidence type="ECO:0000313" key="1">
    <source>
        <dbReference type="EMBL" id="GFP36125.1"/>
    </source>
</evidence>
<name>A0A6V8PU77_9ACTN</name>
<feature type="non-terminal residue" evidence="1">
    <location>
        <position position="1"/>
    </location>
</feature>
<protein>
    <submittedName>
        <fullName evidence="1">Uncharacterized protein</fullName>
    </submittedName>
</protein>
<reference evidence="1 2" key="1">
    <citation type="journal article" date="2020" name="Front. Microbiol.">
        <title>Single-cell genomics of novel Actinobacteria with the Wood-Ljungdahl pathway discovered in a serpentinizing system.</title>
        <authorList>
            <person name="Merino N."/>
            <person name="Kawai M."/>
            <person name="Boyd E.S."/>
            <person name="Colman D.R."/>
            <person name="McGlynn S.E."/>
            <person name="Nealson K.H."/>
            <person name="Kurokawa K."/>
            <person name="Hongoh Y."/>
        </authorList>
    </citation>
    <scope>NUCLEOTIDE SEQUENCE [LARGE SCALE GENOMIC DNA]</scope>
    <source>
        <strain evidence="1 2">S43</strain>
    </source>
</reference>
<accession>A0A6V8PU77</accession>
<dbReference type="InterPro" id="IPR036526">
    <property type="entry name" value="C-N_Hydrolase_sf"/>
</dbReference>
<dbReference type="EMBL" id="BLSB01000420">
    <property type="protein sequence ID" value="GFP36125.1"/>
    <property type="molecule type" value="Genomic_DNA"/>
</dbReference>
<organism evidence="1 2">
    <name type="scientific">Candidatus Hakubella thermalkaliphila</name>
    <dbReference type="NCBI Taxonomy" id="2754717"/>
    <lineage>
        <taxon>Bacteria</taxon>
        <taxon>Bacillati</taxon>
        <taxon>Actinomycetota</taxon>
        <taxon>Actinomycetota incertae sedis</taxon>
        <taxon>Candidatus Hakubellales</taxon>
        <taxon>Candidatus Hakubellaceae</taxon>
        <taxon>Candidatus Hakubella</taxon>
    </lineage>
</organism>
<sequence length="69" mass="8071">ISSEQRGDKEKLTFIGKRQITSPRGEILYRASGDKEELTVMEIAVEKARDKNLNSFNDLFTDRKKEFYE</sequence>